<dbReference type="Proteomes" id="UP000184114">
    <property type="component" value="Unassembled WGS sequence"/>
</dbReference>
<protein>
    <submittedName>
        <fullName evidence="1">Uncharacterized protein</fullName>
    </submittedName>
</protein>
<evidence type="ECO:0000313" key="1">
    <source>
        <dbReference type="EMBL" id="SHF04628.1"/>
    </source>
</evidence>
<evidence type="ECO:0000313" key="2">
    <source>
        <dbReference type="Proteomes" id="UP000184114"/>
    </source>
</evidence>
<reference evidence="2" key="1">
    <citation type="submission" date="2016-11" db="EMBL/GenBank/DDBJ databases">
        <authorList>
            <person name="Varghese N."/>
            <person name="Submissions S."/>
        </authorList>
    </citation>
    <scope>NUCLEOTIDE SEQUENCE [LARGE SCALE GENOMIC DNA]</scope>
    <source>
        <strain evidence="2">DSM 18095</strain>
    </source>
</reference>
<dbReference type="RefSeq" id="WP_072977054.1">
    <property type="nucleotide sequence ID" value="NZ_FQTY01000017.1"/>
</dbReference>
<keyword evidence="2" id="KW-1185">Reference proteome</keyword>
<sequence length="241" mass="29857">MFRFYKFKIYEDILIINKSFEESDIRSDSFYDRSYICGISLDELYKIGGIITVKDFDELIYGNKIDLDFFITSDDLREVYDLLEIIDSQMLIRYERFETENYTSKFFYYDIKTNKKIYKIDENRKYVIIYDKDITIILDEDNKRIYDYEFNLVYKCENGFEINDYYENHKDSIYFLIRSSELVKIISINKLNYCIKEIYQDDIYNYEEFDEYKIIDFEKEKFLLIIRYKCEKLFYFFHTLN</sequence>
<dbReference type="EMBL" id="FQTY01000017">
    <property type="protein sequence ID" value="SHF04628.1"/>
    <property type="molecule type" value="Genomic_DNA"/>
</dbReference>
<dbReference type="AlphaFoldDB" id="A0A1M4YG31"/>
<gene>
    <name evidence="1" type="ORF">SAMN02745784_02623</name>
</gene>
<accession>A0A1M4YG31</accession>
<proteinExistence type="predicted"/>
<organism evidence="1 2">
    <name type="scientific">Tissierella praeacuta DSM 18095</name>
    <dbReference type="NCBI Taxonomy" id="1123404"/>
    <lineage>
        <taxon>Bacteria</taxon>
        <taxon>Bacillati</taxon>
        <taxon>Bacillota</taxon>
        <taxon>Tissierellia</taxon>
        <taxon>Tissierellales</taxon>
        <taxon>Tissierellaceae</taxon>
        <taxon>Tissierella</taxon>
    </lineage>
</organism>
<name>A0A1M4YG31_9FIRM</name>
<dbReference type="GeneID" id="90995346"/>